<dbReference type="GeneID" id="20672053"/>
<protein>
    <submittedName>
        <fullName evidence="2">Uncharacterized protein</fullName>
    </submittedName>
</protein>
<dbReference type="InParanoid" id="W4KDQ1"/>
<dbReference type="EMBL" id="KI925456">
    <property type="protein sequence ID" value="ETW83869.1"/>
    <property type="molecule type" value="Genomic_DNA"/>
</dbReference>
<dbReference type="AlphaFoldDB" id="W4KDQ1"/>
<dbReference type="HOGENOM" id="CLU_071123_0_0_1"/>
<organism evidence="2 3">
    <name type="scientific">Heterobasidion irregulare (strain TC 32-1)</name>
    <dbReference type="NCBI Taxonomy" id="747525"/>
    <lineage>
        <taxon>Eukaryota</taxon>
        <taxon>Fungi</taxon>
        <taxon>Dikarya</taxon>
        <taxon>Basidiomycota</taxon>
        <taxon>Agaricomycotina</taxon>
        <taxon>Agaricomycetes</taxon>
        <taxon>Russulales</taxon>
        <taxon>Bondarzewiaceae</taxon>
        <taxon>Heterobasidion</taxon>
        <taxon>Heterobasidion annosum species complex</taxon>
    </lineage>
</organism>
<feature type="region of interest" description="Disordered" evidence="1">
    <location>
        <begin position="201"/>
        <end position="224"/>
    </location>
</feature>
<gene>
    <name evidence="2" type="ORF">HETIRDRAFT_381124</name>
</gene>
<dbReference type="Proteomes" id="UP000030671">
    <property type="component" value="Unassembled WGS sequence"/>
</dbReference>
<dbReference type="eggNOG" id="ENOG502SIWF">
    <property type="taxonomic scope" value="Eukaryota"/>
</dbReference>
<accession>W4KDQ1</accession>
<keyword evidence="3" id="KW-1185">Reference proteome</keyword>
<evidence type="ECO:0000256" key="1">
    <source>
        <dbReference type="SAM" id="MobiDB-lite"/>
    </source>
</evidence>
<proteinExistence type="predicted"/>
<evidence type="ECO:0000313" key="2">
    <source>
        <dbReference type="EMBL" id="ETW83869.1"/>
    </source>
</evidence>
<evidence type="ECO:0000313" key="3">
    <source>
        <dbReference type="Proteomes" id="UP000030671"/>
    </source>
</evidence>
<dbReference type="STRING" id="747525.W4KDQ1"/>
<name>W4KDQ1_HETIT</name>
<dbReference type="OrthoDB" id="3358418at2759"/>
<dbReference type="RefSeq" id="XP_009543605.1">
    <property type="nucleotide sequence ID" value="XM_009545310.1"/>
</dbReference>
<sequence length="323" mass="36582">MRRHIYRLMGTGPKDDLPSNHLEGLHLSDDEPVRFVWAKTARQSPHNARMKSRIIKDLMAHRQIYKHVPDEAFQRKALEAAFDQAFTTLRLKAKGQSDESIAQAQKAKEEHKSMKARRFSRKKLKLGCRTEARQKMDAFSHPTFDGALHLECMSSEESSDETSKAGSSTPKDKKLVVRGIPWRSTRLLRFYGVLDEDDKLDKSLRPKRGSGRKERTEGPPKVGAFLPPTGVANWMISRRWLRDMQAVHPDTLELLEGLVVDPPGFDWNQFDALGYESEDEMDSVSTVLRSQRLVYPPIDTHPTVPASANPASSSLQYALAPLP</sequence>
<dbReference type="KEGG" id="hir:HETIRDRAFT_381124"/>
<reference evidence="2 3" key="1">
    <citation type="journal article" date="2012" name="New Phytol.">
        <title>Insight into trade-off between wood decay and parasitism from the genome of a fungal forest pathogen.</title>
        <authorList>
            <person name="Olson A."/>
            <person name="Aerts A."/>
            <person name="Asiegbu F."/>
            <person name="Belbahri L."/>
            <person name="Bouzid O."/>
            <person name="Broberg A."/>
            <person name="Canback B."/>
            <person name="Coutinho P.M."/>
            <person name="Cullen D."/>
            <person name="Dalman K."/>
            <person name="Deflorio G."/>
            <person name="van Diepen L.T."/>
            <person name="Dunand C."/>
            <person name="Duplessis S."/>
            <person name="Durling M."/>
            <person name="Gonthier P."/>
            <person name="Grimwood J."/>
            <person name="Fossdal C.G."/>
            <person name="Hansson D."/>
            <person name="Henrissat B."/>
            <person name="Hietala A."/>
            <person name="Himmelstrand K."/>
            <person name="Hoffmeister D."/>
            <person name="Hogberg N."/>
            <person name="James T.Y."/>
            <person name="Karlsson M."/>
            <person name="Kohler A."/>
            <person name="Kues U."/>
            <person name="Lee Y.H."/>
            <person name="Lin Y.C."/>
            <person name="Lind M."/>
            <person name="Lindquist E."/>
            <person name="Lombard V."/>
            <person name="Lucas S."/>
            <person name="Lunden K."/>
            <person name="Morin E."/>
            <person name="Murat C."/>
            <person name="Park J."/>
            <person name="Raffaello T."/>
            <person name="Rouze P."/>
            <person name="Salamov A."/>
            <person name="Schmutz J."/>
            <person name="Solheim H."/>
            <person name="Stahlberg J."/>
            <person name="Velez H."/>
            <person name="de Vries R.P."/>
            <person name="Wiebenga A."/>
            <person name="Woodward S."/>
            <person name="Yakovlev I."/>
            <person name="Garbelotto M."/>
            <person name="Martin F."/>
            <person name="Grigoriev I.V."/>
            <person name="Stenlid J."/>
        </authorList>
    </citation>
    <scope>NUCLEOTIDE SEQUENCE [LARGE SCALE GENOMIC DNA]</scope>
    <source>
        <strain evidence="2 3">TC 32-1</strain>
    </source>
</reference>